<organism evidence="3 4">
    <name type="scientific">Nitratireductor aquimarinus</name>
    <dbReference type="NCBI Taxonomy" id="889300"/>
    <lineage>
        <taxon>Bacteria</taxon>
        <taxon>Pseudomonadati</taxon>
        <taxon>Pseudomonadota</taxon>
        <taxon>Alphaproteobacteria</taxon>
        <taxon>Hyphomicrobiales</taxon>
        <taxon>Phyllobacteriaceae</taxon>
        <taxon>Nitratireductor</taxon>
    </lineage>
</organism>
<proteinExistence type="predicted"/>
<keyword evidence="1" id="KW-1133">Transmembrane helix</keyword>
<gene>
    <name evidence="3" type="ORF">R2G56_13655</name>
</gene>
<sequence length="170" mass="18142">MSMRTINRTDFISGIVVAVMGAAGLVASLRMPRFEARGADPFTVPGLTPGLLSAVLCVLGVVLLLRGMSGRVLAEGARPSITEWTRASAARTIFTIVMVLLYGTLLFGHMPFILATALFIFVFTVGAELIDTERSLPIWKLVIGGLVLAGVAAFAIDFVFTDLFLVRLPG</sequence>
<reference evidence="3 4" key="1">
    <citation type="submission" date="2023-10" db="EMBL/GenBank/DDBJ databases">
        <authorList>
            <person name="Venkata Ramana C."/>
            <person name="Sasikala C."/>
            <person name="Dhurka M."/>
        </authorList>
    </citation>
    <scope>NUCLEOTIDE SEQUENCE [LARGE SCALE GENOMIC DNA]</scope>
    <source>
        <strain evidence="3 4">KCTC 32151</strain>
    </source>
</reference>
<name>A0ABU4AM56_9HYPH</name>
<feature type="transmembrane region" description="Helical" evidence="1">
    <location>
        <begin position="112"/>
        <end position="130"/>
    </location>
</feature>
<dbReference type="EMBL" id="JAWLIP010000006">
    <property type="protein sequence ID" value="MDV6227338.1"/>
    <property type="molecule type" value="Genomic_DNA"/>
</dbReference>
<keyword evidence="1" id="KW-0812">Transmembrane</keyword>
<feature type="transmembrane region" description="Helical" evidence="1">
    <location>
        <begin position="12"/>
        <end position="31"/>
    </location>
</feature>
<evidence type="ECO:0000256" key="1">
    <source>
        <dbReference type="SAM" id="Phobius"/>
    </source>
</evidence>
<keyword evidence="1" id="KW-0472">Membrane</keyword>
<feature type="transmembrane region" description="Helical" evidence="1">
    <location>
        <begin position="51"/>
        <end position="68"/>
    </location>
</feature>
<dbReference type="RefSeq" id="WP_317561631.1">
    <property type="nucleotide sequence ID" value="NZ_JAWLIP010000006.1"/>
</dbReference>
<feature type="transmembrane region" description="Helical" evidence="1">
    <location>
        <begin position="89"/>
        <end position="106"/>
    </location>
</feature>
<dbReference type="Proteomes" id="UP001185659">
    <property type="component" value="Unassembled WGS sequence"/>
</dbReference>
<keyword evidence="4" id="KW-1185">Reference proteome</keyword>
<dbReference type="Pfam" id="PF07331">
    <property type="entry name" value="TctB"/>
    <property type="match status" value="1"/>
</dbReference>
<comment type="caution">
    <text evidence="3">The sequence shown here is derived from an EMBL/GenBank/DDBJ whole genome shotgun (WGS) entry which is preliminary data.</text>
</comment>
<feature type="transmembrane region" description="Helical" evidence="1">
    <location>
        <begin position="142"/>
        <end position="166"/>
    </location>
</feature>
<evidence type="ECO:0000259" key="2">
    <source>
        <dbReference type="Pfam" id="PF07331"/>
    </source>
</evidence>
<feature type="domain" description="DUF1468" evidence="2">
    <location>
        <begin position="12"/>
        <end position="169"/>
    </location>
</feature>
<protein>
    <submittedName>
        <fullName evidence="3">Tripartite tricarboxylate transporter TctB family protein</fullName>
    </submittedName>
</protein>
<evidence type="ECO:0000313" key="3">
    <source>
        <dbReference type="EMBL" id="MDV6227338.1"/>
    </source>
</evidence>
<dbReference type="InterPro" id="IPR009936">
    <property type="entry name" value="DUF1468"/>
</dbReference>
<accession>A0ABU4AM56</accession>
<evidence type="ECO:0000313" key="4">
    <source>
        <dbReference type="Proteomes" id="UP001185659"/>
    </source>
</evidence>